<protein>
    <submittedName>
        <fullName evidence="1">Uncharacterized protein</fullName>
    </submittedName>
</protein>
<evidence type="ECO:0000313" key="1">
    <source>
        <dbReference type="EMBL" id="ONK08501.1"/>
    </source>
</evidence>
<dbReference type="EMBL" id="MPUJ01000002">
    <property type="protein sequence ID" value="ONK08501.1"/>
    <property type="molecule type" value="Genomic_DNA"/>
</dbReference>
<dbReference type="AlphaFoldDB" id="A0A1V2R823"/>
<reference evidence="2" key="1">
    <citation type="submission" date="2016-11" db="EMBL/GenBank/DDBJ databases">
        <authorList>
            <person name="Panda P."/>
            <person name="Visnovsky S."/>
            <person name="Pitman A."/>
        </authorList>
    </citation>
    <scope>NUCLEOTIDE SEQUENCE [LARGE SCALE GENOMIC DNA]</scope>
    <source>
        <strain evidence="2">ICMP 9972</strain>
    </source>
</reference>
<gene>
    <name evidence="1" type="ORF">BSK71_04540</name>
</gene>
<proteinExistence type="predicted"/>
<comment type="caution">
    <text evidence="1">The sequence shown here is derived from an EMBL/GenBank/DDBJ whole genome shotgun (WGS) entry which is preliminary data.</text>
</comment>
<dbReference type="Proteomes" id="UP000189286">
    <property type="component" value="Unassembled WGS sequence"/>
</dbReference>
<sequence length="63" mass="6966">MAIPVILQVACALAALFGLMASPLRVSASAVQERFAVFVLKLELFRVYIFISPLRQEIIGFAR</sequence>
<name>A0A1V2R823_9GAMM</name>
<accession>A0A1V2R823</accession>
<organism evidence="1 2">
    <name type="scientific">Pectobacterium actinidiae</name>
    <dbReference type="NCBI Taxonomy" id="1507808"/>
    <lineage>
        <taxon>Bacteria</taxon>
        <taxon>Pseudomonadati</taxon>
        <taxon>Pseudomonadota</taxon>
        <taxon>Gammaproteobacteria</taxon>
        <taxon>Enterobacterales</taxon>
        <taxon>Pectobacteriaceae</taxon>
        <taxon>Pectobacterium</taxon>
    </lineage>
</organism>
<evidence type="ECO:0000313" key="2">
    <source>
        <dbReference type="Proteomes" id="UP000189286"/>
    </source>
</evidence>